<dbReference type="InterPro" id="IPR049552">
    <property type="entry name" value="PKS_DH_N"/>
</dbReference>
<evidence type="ECO:0000256" key="2">
    <source>
        <dbReference type="ARBA" id="ARBA00022553"/>
    </source>
</evidence>
<dbReference type="Gene3D" id="3.40.47.10">
    <property type="match status" value="1"/>
</dbReference>
<dbReference type="InterPro" id="IPR049900">
    <property type="entry name" value="PKS_mFAS_DH"/>
</dbReference>
<dbReference type="SMART" id="SM00825">
    <property type="entry name" value="PKS_KS"/>
    <property type="match status" value="1"/>
</dbReference>
<keyword evidence="4" id="KW-0808">Transferase</keyword>
<dbReference type="Pfam" id="PF14765">
    <property type="entry name" value="PS-DH"/>
    <property type="match status" value="1"/>
</dbReference>
<dbReference type="Pfam" id="PF16197">
    <property type="entry name" value="KAsynt_C_assoc"/>
    <property type="match status" value="1"/>
</dbReference>
<evidence type="ECO:0008006" key="15">
    <source>
        <dbReference type="Google" id="ProtNLM"/>
    </source>
</evidence>
<dbReference type="PROSITE" id="PS50075">
    <property type="entry name" value="CARRIER"/>
    <property type="match status" value="1"/>
</dbReference>
<dbReference type="InterPro" id="IPR032821">
    <property type="entry name" value="PKS_assoc"/>
</dbReference>
<dbReference type="Gene3D" id="3.40.50.720">
    <property type="entry name" value="NAD(P)-binding Rossmann-like Domain"/>
    <property type="match status" value="2"/>
</dbReference>
<dbReference type="SUPFAM" id="SSF50129">
    <property type="entry name" value="GroES-like"/>
    <property type="match status" value="1"/>
</dbReference>
<evidence type="ECO:0000256" key="5">
    <source>
        <dbReference type="ARBA" id="ARBA00022857"/>
    </source>
</evidence>
<feature type="region of interest" description="Disordered" evidence="9">
    <location>
        <begin position="1"/>
        <end position="53"/>
    </location>
</feature>
<dbReference type="PROSITE" id="PS52019">
    <property type="entry name" value="PKS_MFAS_DH"/>
    <property type="match status" value="1"/>
</dbReference>
<dbReference type="InterPro" id="IPR016039">
    <property type="entry name" value="Thiolase-like"/>
</dbReference>
<reference evidence="13 14" key="1">
    <citation type="submission" date="2021-02" db="EMBL/GenBank/DDBJ databases">
        <title>Genome assembly of Pseudopithomyces chartarum.</title>
        <authorList>
            <person name="Jauregui R."/>
            <person name="Singh J."/>
            <person name="Voisey C."/>
        </authorList>
    </citation>
    <scope>NUCLEOTIDE SEQUENCE [LARGE SCALE GENOMIC DNA]</scope>
    <source>
        <strain evidence="13 14">AGR01</strain>
    </source>
</reference>
<dbReference type="EMBL" id="WVTA01000004">
    <property type="protein sequence ID" value="KAK3213476.1"/>
    <property type="molecule type" value="Genomic_DNA"/>
</dbReference>
<feature type="domain" description="PKS/mFAS DH" evidence="12">
    <location>
        <begin position="940"/>
        <end position="1222"/>
    </location>
</feature>
<evidence type="ECO:0000259" key="11">
    <source>
        <dbReference type="PROSITE" id="PS52004"/>
    </source>
</evidence>
<keyword evidence="2" id="KW-0597">Phosphoprotein</keyword>
<evidence type="ECO:0000256" key="9">
    <source>
        <dbReference type="SAM" id="MobiDB-lite"/>
    </source>
</evidence>
<dbReference type="InterPro" id="IPR013217">
    <property type="entry name" value="Methyltransf_12"/>
</dbReference>
<feature type="domain" description="Carrier" evidence="10">
    <location>
        <begin position="2406"/>
        <end position="2481"/>
    </location>
</feature>
<dbReference type="SUPFAM" id="SSF53901">
    <property type="entry name" value="Thiolase-like"/>
    <property type="match status" value="1"/>
</dbReference>
<comment type="caution">
    <text evidence="13">The sequence shown here is derived from an EMBL/GenBank/DDBJ whole genome shotgun (WGS) entry which is preliminary data.</text>
</comment>
<evidence type="ECO:0000313" key="14">
    <source>
        <dbReference type="Proteomes" id="UP001280581"/>
    </source>
</evidence>
<dbReference type="InterPro" id="IPR016035">
    <property type="entry name" value="Acyl_Trfase/lysoPLipase"/>
</dbReference>
<dbReference type="GO" id="GO:0016491">
    <property type="term" value="F:oxidoreductase activity"/>
    <property type="evidence" value="ECO:0007669"/>
    <property type="project" value="InterPro"/>
</dbReference>
<evidence type="ECO:0000256" key="8">
    <source>
        <dbReference type="PROSITE-ProRule" id="PRU01363"/>
    </source>
</evidence>
<dbReference type="InterPro" id="IPR009081">
    <property type="entry name" value="PP-bd_ACP"/>
</dbReference>
<dbReference type="InterPro" id="IPR016036">
    <property type="entry name" value="Malonyl_transacylase_ACP-bd"/>
</dbReference>
<dbReference type="InterPro" id="IPR049551">
    <property type="entry name" value="PKS_DH_C"/>
</dbReference>
<dbReference type="GO" id="GO:0044550">
    <property type="term" value="P:secondary metabolite biosynthetic process"/>
    <property type="evidence" value="ECO:0007669"/>
    <property type="project" value="TreeGrafter"/>
</dbReference>
<dbReference type="InterPro" id="IPR014030">
    <property type="entry name" value="Ketoacyl_synth_N"/>
</dbReference>
<dbReference type="InterPro" id="IPR013968">
    <property type="entry name" value="PKS_KR"/>
</dbReference>
<evidence type="ECO:0000259" key="12">
    <source>
        <dbReference type="PROSITE" id="PS52019"/>
    </source>
</evidence>
<dbReference type="GO" id="GO:0004312">
    <property type="term" value="F:fatty acid synthase activity"/>
    <property type="evidence" value="ECO:0007669"/>
    <property type="project" value="TreeGrafter"/>
</dbReference>
<feature type="compositionally biased region" description="Polar residues" evidence="9">
    <location>
        <begin position="1"/>
        <end position="13"/>
    </location>
</feature>
<keyword evidence="1" id="KW-0596">Phosphopantetheine</keyword>
<dbReference type="Gene3D" id="3.90.180.10">
    <property type="entry name" value="Medium-chain alcohol dehydrogenases, catalytic domain"/>
    <property type="match status" value="1"/>
</dbReference>
<dbReference type="SMART" id="SM00822">
    <property type="entry name" value="PKS_KR"/>
    <property type="match status" value="1"/>
</dbReference>
<dbReference type="InterPro" id="IPR036291">
    <property type="entry name" value="NAD(P)-bd_dom_sf"/>
</dbReference>
<dbReference type="SMART" id="SM00823">
    <property type="entry name" value="PKS_PP"/>
    <property type="match status" value="1"/>
</dbReference>
<evidence type="ECO:0000256" key="1">
    <source>
        <dbReference type="ARBA" id="ARBA00022450"/>
    </source>
</evidence>
<dbReference type="Gene3D" id="3.40.50.150">
    <property type="entry name" value="Vaccinia Virus protein VP39"/>
    <property type="match status" value="1"/>
</dbReference>
<feature type="active site" description="Proton acceptor; for dehydratase activity" evidence="8">
    <location>
        <position position="972"/>
    </location>
</feature>
<dbReference type="GO" id="GO:0031177">
    <property type="term" value="F:phosphopantetheine binding"/>
    <property type="evidence" value="ECO:0007669"/>
    <property type="project" value="InterPro"/>
</dbReference>
<dbReference type="CDD" id="cd00833">
    <property type="entry name" value="PKS"/>
    <property type="match status" value="1"/>
</dbReference>
<protein>
    <recommendedName>
        <fullName evidence="15">Polyketide synthase</fullName>
    </recommendedName>
</protein>
<feature type="region of interest" description="N-terminal hotdog fold" evidence="8">
    <location>
        <begin position="940"/>
        <end position="1068"/>
    </location>
</feature>
<dbReference type="InterPro" id="IPR020806">
    <property type="entry name" value="PKS_PP-bd"/>
</dbReference>
<keyword evidence="5" id="KW-0521">NADP</keyword>
<dbReference type="Pfam" id="PF08659">
    <property type="entry name" value="KR"/>
    <property type="match status" value="1"/>
</dbReference>
<name>A0AAN6M3L4_9PLEO</name>
<evidence type="ECO:0000256" key="7">
    <source>
        <dbReference type="ARBA" id="ARBA00023315"/>
    </source>
</evidence>
<dbReference type="CDD" id="cd02440">
    <property type="entry name" value="AdoMet_MTases"/>
    <property type="match status" value="1"/>
</dbReference>
<dbReference type="InterPro" id="IPR014031">
    <property type="entry name" value="Ketoacyl_synth_C"/>
</dbReference>
<evidence type="ECO:0000256" key="4">
    <source>
        <dbReference type="ARBA" id="ARBA00022679"/>
    </source>
</evidence>
<proteinExistence type="predicted"/>
<dbReference type="InterPro" id="IPR011032">
    <property type="entry name" value="GroES-like_sf"/>
</dbReference>
<dbReference type="SMART" id="SM00829">
    <property type="entry name" value="PKS_ER"/>
    <property type="match status" value="1"/>
</dbReference>
<dbReference type="InterPro" id="IPR020807">
    <property type="entry name" value="PKS_DH"/>
</dbReference>
<feature type="active site" description="Proton donor; for dehydratase activity" evidence="8">
    <location>
        <position position="1139"/>
    </location>
</feature>
<sequence>MTNIVNGSSDVQSNGHTNGNNGHTNENNSHTNGINGHINGDGNGHTNSQEHSKIDRVGGTPVAICGMAMRLPGGIRNDRDLYDFLYHKGDARSVVPEDRYNTEGYYSPDGRHGTINTKKGYFLRDLDYSNLDLSMFTFSAAEAEQLDPNHRLVLEVVREAFENAGETEWRSKNIGTYSGLFTEDWQEMAHRDNQDYNAHRVLGGTDFALPNRVAYEYDLKGPSMVIKTACSSAGIALHEALEAIREDKITAAIITGSNLIMAPGLNISLTLLGSLSPEGSSKSFDASADGYARGEAVSALYIKRLDEAIKDGNPIRAVIRASATNADGKSNGITMPEGEAHERLIRQAYSSIGLDMAGTAMIEAHGTGTKVGDPIEVGAIGNCWGQDGIYIGASKPNLGHSEGAAALTGVMKAVVSLENRTILPNIKFDNPNPRIPWNDLKLTVPTWPTPWPENKAERMSVNSYGIGGSNVHFVIDSAASFGITQPVTKAAATESPRKSLLLFSANHEESLKRASENVKEYLSLHPDRADDTAYTLASRREHMKFRNFAVWKGSYEDWEVAPKVKSLGSSQAAFIFTGQGAQWVHMGRELLVDYPSVLANIRSMDKVLQSLPHAPSWSIEDVLKNVSDKKVLLEPEFSQPLCTALQVAVVDLLATWKIKPSAVVGHSSGELAAAYAAGALTAKEAVIAAFYRGQVCKTPKKVGGMAAVGLGRDDVYPYLSAGVRIACENSGSSVTISGDLEALEGVMEKIKEGSPDVLCRKLQVKAAYHSHHMALVGDEYHGLISQYLTPKAPTIPFYSSVKAKALRQASDFGPKYWQDNLENPVLFHSATKLLLSRSGECVVHLEVGPHAALAGPLRQIYKESSDNISYVAALSRGEDDTVSFLSAVGQLHGLGVPLTYPRDSENVLIDLPNYPWHYEKAYWSESRVQKSWRFRKHLPHDLLGLRIMEASDVAPSWRNVLKTVNVSWLNEHCVGDDTVFPAAGYLAMAGEAVFQINGIRDYTVREVEIKKALVLYNDKSVEVITNFAPQRIDTSTDTQWYTFQIVSYDGNTWNTHCSGLVRSGRASPLPSKKRISLDRAVSSSRWYTTLSRVGLNYTGKFARLSNMAASVVEPFATAEVHDERDPHESSYAVHPSTLDMIFQSLTIAKAQGIYRDFNTLFLPTYIEELYVGEATGQTVQINTSATGIAGIVEGHSFGLVNGEFVYALKGFQGTSMRNADPEPSLAHTTLELQWKPHPKYLEAKKLMKMKKDIREVIRLSERLEVLCAIETRNAIQGLTPAQPHLGKYRTWLDSEYERFQRPGYPLVDDSAELVKMDPVERRKLIEEVRKQAEDAGAWATANAIYRAYAHAAPVFEGKDNYLDILLQDGVLTGIYADYNDIWDFKDYLQLHGHVKPQMRILEIGAGTGGLTSKFLENLQSDYGERLYLKYTFTDISSGFFVQAKERFKNYEGIEYQALDISKDPVEQGFNAGEYDLIIASNVLHATPILQETLTNVRTLLKPDGQLFMQELCPVTQTMQFVIGAFEGWWLQSDGRETPFIEPSDWDKRLRDAGFSGCDSVTIDYEKPYTWVANIVAKPALKEPAPQRITLLYGTEKPDFVIKVQDVLQSQDITFDSVQWGQDLPADQDIISFVDLGAQTLLQDISSDDLGKLSRLIDEFQGSTMLWLTPPAQVKSTDPYAGQMVGLLRTIRSELAASFATVELGDTGVGAAGAAVDVFKGVRNAKDTDEDLDIDMEWAWLDGALHVGRFHWIPIEDSLAATAKTPNSKALAIRTPGLLQSLDWVAHVLDQPASEEVHIKVTTAGLNQHDVQAALGNSHSIFGLEGVGHVTRLGANVNNVSVGDRVLAIGSESIGLATVIRRPSQLVVKIPDQMSDEEAATLPLAYITASLFLVEKWKLEKGQSVLIHEASGGTGIAAINIARWLGAEVYTTAATEDETNFLVKELGVPKDRVFSSLDSGFVDEILDATKGAGVDLVLNSLNGDLQAASWKTVAADGAMVELGGAVGIGRGQLSLSGGNSRTFLGGDVTNFLNTNKLKVARLLEFILDLYSKGEIKLTSPIKFFDAADVEAAFKHVLNAESHIGSVVIKFPQEDTLPLAPTVPTPEFRSNATYVLVGGLGGLGKAIAQWMVQHGARSLMFLSRSAGKSQEDQEFFQELSLMNCEAQYFAVDIADAEKLKEAVSQASKPIAGALHMPLVLADRGFFDMDHETWNKPITPKVTGAWNLHNLLPKDMDFLVLFSSVGGTYGYYGQSNYAAANTFLDSFSQFRHSLGLPASVMSIGPIDDVGLVARNTSTREALLHNLASLLTESYFLDTLQLAIARSSASYSPSGLFSGFVAPNHIFHSAESATPIENPENGIMWKRDPRMAIYRNIQRIASAESTSTTSQLKQFLQSASKEPGKLDQKASIDFIASELGNCIANFLGSDEIDLTLPIAAAGVDSLVAIEIRNWWKTNLATDISVLELLGGGSIEQLGATAAQRLKAKYTKE</sequence>
<dbReference type="Pfam" id="PF00698">
    <property type="entry name" value="Acyl_transf_1"/>
    <property type="match status" value="1"/>
</dbReference>
<dbReference type="InterPro" id="IPR020841">
    <property type="entry name" value="PKS_Beta-ketoAc_synthase_dom"/>
</dbReference>
<dbReference type="Gene3D" id="3.40.366.10">
    <property type="entry name" value="Malonyl-Coenzyme A Acyl Carrier Protein, domain 2"/>
    <property type="match status" value="1"/>
</dbReference>
<dbReference type="SUPFAM" id="SSF51735">
    <property type="entry name" value="NAD(P)-binding Rossmann-fold domains"/>
    <property type="match status" value="2"/>
</dbReference>
<organism evidence="13 14">
    <name type="scientific">Pseudopithomyces chartarum</name>
    <dbReference type="NCBI Taxonomy" id="1892770"/>
    <lineage>
        <taxon>Eukaryota</taxon>
        <taxon>Fungi</taxon>
        <taxon>Dikarya</taxon>
        <taxon>Ascomycota</taxon>
        <taxon>Pezizomycotina</taxon>
        <taxon>Dothideomycetes</taxon>
        <taxon>Pleosporomycetidae</taxon>
        <taxon>Pleosporales</taxon>
        <taxon>Massarineae</taxon>
        <taxon>Didymosphaeriaceae</taxon>
        <taxon>Pseudopithomyces</taxon>
    </lineage>
</organism>
<dbReference type="InterPro" id="IPR014043">
    <property type="entry name" value="Acyl_transferase_dom"/>
</dbReference>
<dbReference type="SMART" id="SM00826">
    <property type="entry name" value="PKS_DH"/>
    <property type="match status" value="1"/>
</dbReference>
<evidence type="ECO:0000256" key="6">
    <source>
        <dbReference type="ARBA" id="ARBA00023268"/>
    </source>
</evidence>
<dbReference type="InterPro" id="IPR013154">
    <property type="entry name" value="ADH-like_N"/>
</dbReference>
<evidence type="ECO:0000313" key="13">
    <source>
        <dbReference type="EMBL" id="KAK3213476.1"/>
    </source>
</evidence>
<dbReference type="SUPFAM" id="SSF47336">
    <property type="entry name" value="ACP-like"/>
    <property type="match status" value="1"/>
</dbReference>
<evidence type="ECO:0000259" key="10">
    <source>
        <dbReference type="PROSITE" id="PS50075"/>
    </source>
</evidence>
<dbReference type="InterPro" id="IPR036736">
    <property type="entry name" value="ACP-like_sf"/>
</dbReference>
<dbReference type="Pfam" id="PF08242">
    <property type="entry name" value="Methyltransf_12"/>
    <property type="match status" value="1"/>
</dbReference>
<dbReference type="InterPro" id="IPR050091">
    <property type="entry name" value="PKS_NRPS_Biosynth_Enz"/>
</dbReference>
<dbReference type="InterPro" id="IPR057326">
    <property type="entry name" value="KR_dom"/>
</dbReference>
<keyword evidence="14" id="KW-1185">Reference proteome</keyword>
<feature type="region of interest" description="C-terminal hotdog fold" evidence="8">
    <location>
        <begin position="1078"/>
        <end position="1222"/>
    </location>
</feature>
<gene>
    <name evidence="13" type="ORF">GRF29_28g38035</name>
</gene>
<dbReference type="PANTHER" id="PTHR43775">
    <property type="entry name" value="FATTY ACID SYNTHASE"/>
    <property type="match status" value="1"/>
</dbReference>
<dbReference type="GO" id="GO:0004315">
    <property type="term" value="F:3-oxoacyl-[acyl-carrier-protein] synthase activity"/>
    <property type="evidence" value="ECO:0007669"/>
    <property type="project" value="InterPro"/>
</dbReference>
<keyword evidence="6" id="KW-0511">Multifunctional enzyme</keyword>
<dbReference type="SUPFAM" id="SSF55048">
    <property type="entry name" value="Probable ACP-binding domain of malonyl-CoA ACP transacylase"/>
    <property type="match status" value="1"/>
</dbReference>
<dbReference type="Gene3D" id="3.10.129.110">
    <property type="entry name" value="Polyketide synthase dehydratase"/>
    <property type="match status" value="1"/>
</dbReference>
<dbReference type="InterPro" id="IPR042104">
    <property type="entry name" value="PKS_dehydratase_sf"/>
</dbReference>
<dbReference type="GO" id="GO:0032259">
    <property type="term" value="P:methylation"/>
    <property type="evidence" value="ECO:0007669"/>
    <property type="project" value="UniProtKB-KW"/>
</dbReference>
<accession>A0AAN6M3L4</accession>
<dbReference type="InterPro" id="IPR001227">
    <property type="entry name" value="Ac_transferase_dom_sf"/>
</dbReference>
<dbReference type="CDD" id="cd05195">
    <property type="entry name" value="enoyl_red"/>
    <property type="match status" value="1"/>
</dbReference>
<dbReference type="InterPro" id="IPR018201">
    <property type="entry name" value="Ketoacyl_synth_AS"/>
</dbReference>
<dbReference type="InterPro" id="IPR013149">
    <property type="entry name" value="ADH-like_C"/>
</dbReference>
<dbReference type="Pfam" id="PF00550">
    <property type="entry name" value="PP-binding"/>
    <property type="match status" value="1"/>
</dbReference>
<dbReference type="Pfam" id="PF00107">
    <property type="entry name" value="ADH_zinc_N"/>
    <property type="match status" value="1"/>
</dbReference>
<keyword evidence="3" id="KW-0489">Methyltransferase</keyword>
<dbReference type="Pfam" id="PF21089">
    <property type="entry name" value="PKS_DH_N"/>
    <property type="match status" value="1"/>
</dbReference>
<dbReference type="PANTHER" id="PTHR43775:SF49">
    <property type="entry name" value="SYNTHASE, PUTATIVE (JCVI)-RELATED"/>
    <property type="match status" value="1"/>
</dbReference>
<dbReference type="GO" id="GO:0006633">
    <property type="term" value="P:fatty acid biosynthetic process"/>
    <property type="evidence" value="ECO:0007669"/>
    <property type="project" value="InterPro"/>
</dbReference>
<feature type="compositionally biased region" description="Low complexity" evidence="9">
    <location>
        <begin position="14"/>
        <end position="47"/>
    </location>
</feature>
<keyword evidence="7" id="KW-0012">Acyltransferase</keyword>
<dbReference type="Pfam" id="PF08240">
    <property type="entry name" value="ADH_N"/>
    <property type="match status" value="1"/>
</dbReference>
<dbReference type="Proteomes" id="UP001280581">
    <property type="component" value="Unassembled WGS sequence"/>
</dbReference>
<feature type="domain" description="Ketosynthase family 3 (KS3)" evidence="11">
    <location>
        <begin position="59"/>
        <end position="477"/>
    </location>
</feature>
<dbReference type="GO" id="GO:0008168">
    <property type="term" value="F:methyltransferase activity"/>
    <property type="evidence" value="ECO:0007669"/>
    <property type="project" value="UniProtKB-KW"/>
</dbReference>
<dbReference type="SUPFAM" id="SSF53335">
    <property type="entry name" value="S-adenosyl-L-methionine-dependent methyltransferases"/>
    <property type="match status" value="1"/>
</dbReference>
<dbReference type="InterPro" id="IPR029063">
    <property type="entry name" value="SAM-dependent_MTases_sf"/>
</dbReference>
<dbReference type="Pfam" id="PF00109">
    <property type="entry name" value="ketoacyl-synt"/>
    <property type="match status" value="1"/>
</dbReference>
<dbReference type="PROSITE" id="PS00606">
    <property type="entry name" value="KS3_1"/>
    <property type="match status" value="1"/>
</dbReference>
<dbReference type="Pfam" id="PF02801">
    <property type="entry name" value="Ketoacyl-synt_C"/>
    <property type="match status" value="1"/>
</dbReference>
<dbReference type="SUPFAM" id="SSF52151">
    <property type="entry name" value="FabD/lysophospholipase-like"/>
    <property type="match status" value="1"/>
</dbReference>
<dbReference type="PROSITE" id="PS52004">
    <property type="entry name" value="KS3_2"/>
    <property type="match status" value="1"/>
</dbReference>
<dbReference type="InterPro" id="IPR020843">
    <property type="entry name" value="ER"/>
</dbReference>
<evidence type="ECO:0000256" key="3">
    <source>
        <dbReference type="ARBA" id="ARBA00022603"/>
    </source>
</evidence>
<dbReference type="SMART" id="SM00827">
    <property type="entry name" value="PKS_AT"/>
    <property type="match status" value="1"/>
</dbReference>